<dbReference type="InterPro" id="IPR038770">
    <property type="entry name" value="Na+/solute_symporter_sf"/>
</dbReference>
<keyword evidence="7" id="KW-1185">Reference proteome</keyword>
<organism evidence="6 7">
    <name type="scientific">Marinospirillum alkalitolerans</name>
    <dbReference type="NCBI Taxonomy" id="3123374"/>
    <lineage>
        <taxon>Bacteria</taxon>
        <taxon>Pseudomonadati</taxon>
        <taxon>Pseudomonadota</taxon>
        <taxon>Gammaproteobacteria</taxon>
        <taxon>Oceanospirillales</taxon>
        <taxon>Oceanospirillaceae</taxon>
        <taxon>Marinospirillum</taxon>
    </lineage>
</organism>
<sequence>MGQDWLLSFFLPAALFMMMLGMGMTLSVADFMRIGQAPRVILAGLAGQFLLPPLAALLAIWVFDLPPVFAAGLLILSFAPSGASSNLMTFLSRGDVALSVTLTAITSLLVPFTLPLLASWVLNVWLNHDLAIHLPLLQTWAQLMLVSLLPIFLGMLLAALYPRLATWLMPKMKPASVVFLLLVLLALTHKHWDNMPEFLRLTAPAVLLMNCVALAAGWCWGRLWQMSAKQRLTLGLEVGVQNGGTALVVTLVVLNNPAMSVPPVIYGILMLGPSLAFGLGLSFWQRHLTVKKMQTSIK</sequence>
<feature type="transmembrane region" description="Helical" evidence="5">
    <location>
        <begin position="198"/>
        <end position="220"/>
    </location>
</feature>
<feature type="transmembrane region" description="Helical" evidence="5">
    <location>
        <begin position="264"/>
        <end position="284"/>
    </location>
</feature>
<comment type="caution">
    <text evidence="6">The sequence shown here is derived from an EMBL/GenBank/DDBJ whole genome shotgun (WGS) entry which is preliminary data.</text>
</comment>
<feature type="transmembrane region" description="Helical" evidence="5">
    <location>
        <begin position="232"/>
        <end position="252"/>
    </location>
</feature>
<dbReference type="PANTHER" id="PTHR10361:SF24">
    <property type="entry name" value="P3 PROTEIN"/>
    <property type="match status" value="1"/>
</dbReference>
<keyword evidence="4 5" id="KW-0472">Membrane</keyword>
<gene>
    <name evidence="6" type="ORF">V6U78_01515</name>
</gene>
<reference evidence="6 7" key="1">
    <citation type="submission" date="2024-02" db="EMBL/GenBank/DDBJ databases">
        <title>Marinospirillum sp. MEB 164 isolated from Lonar lake sediment.</title>
        <authorList>
            <person name="Joshi A."/>
            <person name="Thite S."/>
        </authorList>
    </citation>
    <scope>NUCLEOTIDE SEQUENCE [LARGE SCALE GENOMIC DNA]</scope>
    <source>
        <strain evidence="6 7">MEB164</strain>
    </source>
</reference>
<dbReference type="EMBL" id="JBANFI010000001">
    <property type="protein sequence ID" value="MFK7159716.1"/>
    <property type="molecule type" value="Genomic_DNA"/>
</dbReference>
<evidence type="ECO:0000256" key="2">
    <source>
        <dbReference type="ARBA" id="ARBA00022692"/>
    </source>
</evidence>
<evidence type="ECO:0000256" key="5">
    <source>
        <dbReference type="SAM" id="Phobius"/>
    </source>
</evidence>
<feature type="transmembrane region" description="Helical" evidence="5">
    <location>
        <begin position="40"/>
        <end position="63"/>
    </location>
</feature>
<accession>A0ABW8PV68</accession>
<feature type="transmembrane region" description="Helical" evidence="5">
    <location>
        <begin position="69"/>
        <end position="89"/>
    </location>
</feature>
<comment type="subcellular location">
    <subcellularLocation>
        <location evidence="1">Membrane</location>
        <topology evidence="1">Multi-pass membrane protein</topology>
    </subcellularLocation>
</comment>
<keyword evidence="2 5" id="KW-0812">Transmembrane</keyword>
<evidence type="ECO:0000256" key="4">
    <source>
        <dbReference type="ARBA" id="ARBA00023136"/>
    </source>
</evidence>
<evidence type="ECO:0000313" key="6">
    <source>
        <dbReference type="EMBL" id="MFK7159716.1"/>
    </source>
</evidence>
<dbReference type="Pfam" id="PF01758">
    <property type="entry name" value="SBF"/>
    <property type="match status" value="1"/>
</dbReference>
<evidence type="ECO:0000256" key="3">
    <source>
        <dbReference type="ARBA" id="ARBA00022989"/>
    </source>
</evidence>
<dbReference type="RefSeq" id="WP_405336478.1">
    <property type="nucleotide sequence ID" value="NZ_JBANFI010000001.1"/>
</dbReference>
<proteinExistence type="predicted"/>
<name>A0ABW8PV68_9GAMM</name>
<feature type="transmembrane region" description="Helical" evidence="5">
    <location>
        <begin position="96"/>
        <end position="120"/>
    </location>
</feature>
<evidence type="ECO:0000256" key="1">
    <source>
        <dbReference type="ARBA" id="ARBA00004141"/>
    </source>
</evidence>
<protein>
    <submittedName>
        <fullName evidence="6">Bile acid:sodium symporter family protein</fullName>
    </submittedName>
</protein>
<dbReference type="InterPro" id="IPR002657">
    <property type="entry name" value="BilAc:Na_symport/Acr3"/>
</dbReference>
<feature type="transmembrane region" description="Helical" evidence="5">
    <location>
        <begin position="6"/>
        <end position="28"/>
    </location>
</feature>
<dbReference type="PANTHER" id="PTHR10361">
    <property type="entry name" value="SODIUM-BILE ACID COTRANSPORTER"/>
    <property type="match status" value="1"/>
</dbReference>
<dbReference type="Gene3D" id="1.20.1530.20">
    <property type="match status" value="1"/>
</dbReference>
<dbReference type="InterPro" id="IPR004710">
    <property type="entry name" value="Bilac:Na_transpt"/>
</dbReference>
<keyword evidence="3 5" id="KW-1133">Transmembrane helix</keyword>
<feature type="transmembrane region" description="Helical" evidence="5">
    <location>
        <begin position="174"/>
        <end position="192"/>
    </location>
</feature>
<feature type="transmembrane region" description="Helical" evidence="5">
    <location>
        <begin position="140"/>
        <end position="162"/>
    </location>
</feature>
<dbReference type="Proteomes" id="UP001621714">
    <property type="component" value="Unassembled WGS sequence"/>
</dbReference>
<evidence type="ECO:0000313" key="7">
    <source>
        <dbReference type="Proteomes" id="UP001621714"/>
    </source>
</evidence>